<keyword evidence="3" id="KW-1185">Reference proteome</keyword>
<reference evidence="2" key="1">
    <citation type="journal article" date="2014" name="Int. J. Syst. Evol. Microbiol.">
        <title>Complete genome sequence of Corynebacterium casei LMG S-19264T (=DSM 44701T), isolated from a smear-ripened cheese.</title>
        <authorList>
            <consortium name="US DOE Joint Genome Institute (JGI-PGF)"/>
            <person name="Walter F."/>
            <person name="Albersmeier A."/>
            <person name="Kalinowski J."/>
            <person name="Ruckert C."/>
        </authorList>
    </citation>
    <scope>NUCLEOTIDE SEQUENCE</scope>
    <source>
        <strain evidence="2">CGMCC 1.15425</strain>
    </source>
</reference>
<evidence type="ECO:0000256" key="1">
    <source>
        <dbReference type="SAM" id="Phobius"/>
    </source>
</evidence>
<evidence type="ECO:0000313" key="3">
    <source>
        <dbReference type="Proteomes" id="UP000627715"/>
    </source>
</evidence>
<keyword evidence="1" id="KW-1133">Transmembrane helix</keyword>
<evidence type="ECO:0008006" key="4">
    <source>
        <dbReference type="Google" id="ProtNLM"/>
    </source>
</evidence>
<evidence type="ECO:0000313" key="2">
    <source>
        <dbReference type="EMBL" id="GFZ79127.1"/>
    </source>
</evidence>
<keyword evidence="1" id="KW-0812">Transmembrane</keyword>
<protein>
    <recommendedName>
        <fullName evidence="4">Transmembrane protein</fullName>
    </recommendedName>
</protein>
<feature type="transmembrane region" description="Helical" evidence="1">
    <location>
        <begin position="71"/>
        <end position="91"/>
    </location>
</feature>
<name>A0A916VJD9_9GAMM</name>
<organism evidence="2 3">
    <name type="scientific">Pseudohongiella nitratireducens</name>
    <dbReference type="NCBI Taxonomy" id="1768907"/>
    <lineage>
        <taxon>Bacteria</taxon>
        <taxon>Pseudomonadati</taxon>
        <taxon>Pseudomonadota</taxon>
        <taxon>Gammaproteobacteria</taxon>
        <taxon>Pseudomonadales</taxon>
        <taxon>Pseudohongiellaceae</taxon>
        <taxon>Pseudohongiella</taxon>
    </lineage>
</organism>
<dbReference type="AlphaFoldDB" id="A0A916VJD9"/>
<feature type="transmembrane region" description="Helical" evidence="1">
    <location>
        <begin position="111"/>
        <end position="134"/>
    </location>
</feature>
<reference evidence="2" key="2">
    <citation type="submission" date="2020-09" db="EMBL/GenBank/DDBJ databases">
        <authorList>
            <person name="Sun Q."/>
            <person name="Zhou Y."/>
        </authorList>
    </citation>
    <scope>NUCLEOTIDE SEQUENCE</scope>
    <source>
        <strain evidence="2">CGMCC 1.15425</strain>
    </source>
</reference>
<sequence>MPFAQILLSALVGALFIDGPASGWHRYGGVLFSLKLALFQLPFAAGLAYLVTPRLKRSSLKTWEVAEIGVWTVLASSLGGTFLWWVTAILINDNASFSLLLNPGQWFQLPLFTLFYYLNGGISLVTGGLVSWYLSRHNPFSP</sequence>
<dbReference type="Proteomes" id="UP000627715">
    <property type="component" value="Unassembled WGS sequence"/>
</dbReference>
<comment type="caution">
    <text evidence="2">The sequence shown here is derived from an EMBL/GenBank/DDBJ whole genome shotgun (WGS) entry which is preliminary data.</text>
</comment>
<dbReference type="EMBL" id="BMIY01000009">
    <property type="protein sequence ID" value="GFZ79127.1"/>
    <property type="molecule type" value="Genomic_DNA"/>
</dbReference>
<feature type="transmembrane region" description="Helical" evidence="1">
    <location>
        <begin position="33"/>
        <end position="51"/>
    </location>
</feature>
<proteinExistence type="predicted"/>
<accession>A0A916VJD9</accession>
<gene>
    <name evidence="2" type="ORF">GCM10011403_22870</name>
</gene>
<keyword evidence="1" id="KW-0472">Membrane</keyword>